<accession>A0AAV2HSU0</accession>
<evidence type="ECO:0000313" key="3">
    <source>
        <dbReference type="Proteomes" id="UP001497497"/>
    </source>
</evidence>
<dbReference type="Proteomes" id="UP001497497">
    <property type="component" value="Unassembled WGS sequence"/>
</dbReference>
<name>A0AAV2HSU0_LYMST</name>
<gene>
    <name evidence="2" type="ORF">GSLYS_00011080001</name>
</gene>
<feature type="signal peptide" evidence="1">
    <location>
        <begin position="1"/>
        <end position="20"/>
    </location>
</feature>
<comment type="caution">
    <text evidence="2">The sequence shown here is derived from an EMBL/GenBank/DDBJ whole genome shotgun (WGS) entry which is preliminary data.</text>
</comment>
<reference evidence="2 3" key="1">
    <citation type="submission" date="2024-04" db="EMBL/GenBank/DDBJ databases">
        <authorList>
            <consortium name="Genoscope - CEA"/>
            <person name="William W."/>
        </authorList>
    </citation>
    <scope>NUCLEOTIDE SEQUENCE [LARGE SCALE GENOMIC DNA]</scope>
</reference>
<organism evidence="2 3">
    <name type="scientific">Lymnaea stagnalis</name>
    <name type="common">Great pond snail</name>
    <name type="synonym">Helix stagnalis</name>
    <dbReference type="NCBI Taxonomy" id="6523"/>
    <lineage>
        <taxon>Eukaryota</taxon>
        <taxon>Metazoa</taxon>
        <taxon>Spiralia</taxon>
        <taxon>Lophotrochozoa</taxon>
        <taxon>Mollusca</taxon>
        <taxon>Gastropoda</taxon>
        <taxon>Heterobranchia</taxon>
        <taxon>Euthyneura</taxon>
        <taxon>Panpulmonata</taxon>
        <taxon>Hygrophila</taxon>
        <taxon>Lymnaeoidea</taxon>
        <taxon>Lymnaeidae</taxon>
        <taxon>Lymnaea</taxon>
    </lineage>
</organism>
<sequence>MKNMHFFRGFLISVLPLALAQLPELTSLTYYQWAQRAFDWLDTNDNNTIERIETIYGFHRLRGLTTPGDEITVATLRDVNGHQGIACPVAYSVLEQFDADNDTVITVWDFKRLWIANDRNNDSRITADEFIRAIDRILTTAGVPENFGIGNSSTTSHPE</sequence>
<evidence type="ECO:0000313" key="2">
    <source>
        <dbReference type="EMBL" id="CAL1537167.1"/>
    </source>
</evidence>
<dbReference type="InterPro" id="IPR011992">
    <property type="entry name" value="EF-hand-dom_pair"/>
</dbReference>
<evidence type="ECO:0008006" key="4">
    <source>
        <dbReference type="Google" id="ProtNLM"/>
    </source>
</evidence>
<keyword evidence="3" id="KW-1185">Reference proteome</keyword>
<protein>
    <recommendedName>
        <fullName evidence="4">EF-hand domain-containing protein</fullName>
    </recommendedName>
</protein>
<dbReference type="EMBL" id="CAXITT010000252">
    <property type="protein sequence ID" value="CAL1537167.1"/>
    <property type="molecule type" value="Genomic_DNA"/>
</dbReference>
<keyword evidence="1" id="KW-0732">Signal</keyword>
<dbReference type="SUPFAM" id="SSF47473">
    <property type="entry name" value="EF-hand"/>
    <property type="match status" value="1"/>
</dbReference>
<feature type="chain" id="PRO_5043393663" description="EF-hand domain-containing protein" evidence="1">
    <location>
        <begin position="21"/>
        <end position="159"/>
    </location>
</feature>
<dbReference type="Gene3D" id="1.10.238.10">
    <property type="entry name" value="EF-hand"/>
    <property type="match status" value="1"/>
</dbReference>
<proteinExistence type="predicted"/>
<evidence type="ECO:0000256" key="1">
    <source>
        <dbReference type="SAM" id="SignalP"/>
    </source>
</evidence>
<dbReference type="AlphaFoldDB" id="A0AAV2HSU0"/>